<dbReference type="GO" id="GO:0000160">
    <property type="term" value="P:phosphorelay signal transduction system"/>
    <property type="evidence" value="ECO:0007669"/>
    <property type="project" value="InterPro"/>
</dbReference>
<dbReference type="AlphaFoldDB" id="A0A6M1T7D8"/>
<dbReference type="PROSITE" id="PS50110">
    <property type="entry name" value="RESPONSE_REGULATORY"/>
    <property type="match status" value="1"/>
</dbReference>
<dbReference type="SUPFAM" id="SSF52172">
    <property type="entry name" value="CheY-like"/>
    <property type="match status" value="1"/>
</dbReference>
<dbReference type="InterPro" id="IPR001789">
    <property type="entry name" value="Sig_transdc_resp-reg_receiver"/>
</dbReference>
<protein>
    <submittedName>
        <fullName evidence="4">Response regulator</fullName>
    </submittedName>
</protein>
<feature type="domain" description="Response regulatory" evidence="3">
    <location>
        <begin position="4"/>
        <end position="119"/>
    </location>
</feature>
<dbReference type="CDD" id="cd00156">
    <property type="entry name" value="REC"/>
    <property type="match status" value="1"/>
</dbReference>
<evidence type="ECO:0000256" key="1">
    <source>
        <dbReference type="ARBA" id="ARBA00022553"/>
    </source>
</evidence>
<dbReference type="PANTHER" id="PTHR44591:SF3">
    <property type="entry name" value="RESPONSE REGULATORY DOMAIN-CONTAINING PROTEIN"/>
    <property type="match status" value="1"/>
</dbReference>
<dbReference type="InterPro" id="IPR050595">
    <property type="entry name" value="Bact_response_regulator"/>
</dbReference>
<dbReference type="Proteomes" id="UP000479132">
    <property type="component" value="Unassembled WGS sequence"/>
</dbReference>
<reference evidence="4 5" key="1">
    <citation type="submission" date="2020-02" db="EMBL/GenBank/DDBJ databases">
        <title>Aliifodinibius halophilus 2W32, complete genome.</title>
        <authorList>
            <person name="Li Y."/>
            <person name="Wu S."/>
        </authorList>
    </citation>
    <scope>NUCLEOTIDE SEQUENCE [LARGE SCALE GENOMIC DNA]</scope>
    <source>
        <strain evidence="4 5">2W32</strain>
    </source>
</reference>
<evidence type="ECO:0000313" key="5">
    <source>
        <dbReference type="Proteomes" id="UP000479132"/>
    </source>
</evidence>
<proteinExistence type="predicted"/>
<gene>
    <name evidence="4" type="ORF">G3569_06020</name>
</gene>
<feature type="modified residue" description="4-aspartylphosphate" evidence="2">
    <location>
        <position position="52"/>
    </location>
</feature>
<keyword evidence="5" id="KW-1185">Reference proteome</keyword>
<organism evidence="4 5">
    <name type="scientific">Fodinibius halophilus</name>
    <dbReference type="NCBI Taxonomy" id="1736908"/>
    <lineage>
        <taxon>Bacteria</taxon>
        <taxon>Pseudomonadati</taxon>
        <taxon>Balneolota</taxon>
        <taxon>Balneolia</taxon>
        <taxon>Balneolales</taxon>
        <taxon>Balneolaceae</taxon>
        <taxon>Fodinibius</taxon>
    </lineage>
</organism>
<accession>A0A6M1T7D8</accession>
<dbReference type="EMBL" id="JAALLS010000006">
    <property type="protein sequence ID" value="NGP87901.1"/>
    <property type="molecule type" value="Genomic_DNA"/>
</dbReference>
<dbReference type="SMART" id="SM00448">
    <property type="entry name" value="REC"/>
    <property type="match status" value="1"/>
</dbReference>
<evidence type="ECO:0000313" key="4">
    <source>
        <dbReference type="EMBL" id="NGP87901.1"/>
    </source>
</evidence>
<keyword evidence="1 2" id="KW-0597">Phosphoprotein</keyword>
<sequence length="310" mass="35616">MDYQILVIDDDKPMHIFIDKVLSDDYKVIHVYDAQEGIDILSKEPINLVIADIYMPGLNGLDFVQVLKKDSLKKQIPVLVMSNLPTEEKKKKALDYGAAEVINKSEVINNHDELLETIKLQLITNVVVPEVGDLVQRKNRLIKKIMSDARNSDFQTLVKDLCRDIFEQFNLDYIAFCEITGDGVPQLICDLYNYSPNGYDFSKDLLNEETFIRLQSEGEAYLSNNVFGEGEGIMQEYSKKYDLSSEITVPLFAADEKRLLMNKMKVPEDAEMFGLFVLKRNKLFTTEEYQMVSRLLVQTGSVLWRMHSKS</sequence>
<dbReference type="InterPro" id="IPR011006">
    <property type="entry name" value="CheY-like_superfamily"/>
</dbReference>
<comment type="caution">
    <text evidence="4">The sequence shown here is derived from an EMBL/GenBank/DDBJ whole genome shotgun (WGS) entry which is preliminary data.</text>
</comment>
<dbReference type="Pfam" id="PF00072">
    <property type="entry name" value="Response_reg"/>
    <property type="match status" value="1"/>
</dbReference>
<evidence type="ECO:0000256" key="2">
    <source>
        <dbReference type="PROSITE-ProRule" id="PRU00169"/>
    </source>
</evidence>
<name>A0A6M1T7D8_9BACT</name>
<evidence type="ECO:0000259" key="3">
    <source>
        <dbReference type="PROSITE" id="PS50110"/>
    </source>
</evidence>
<dbReference type="RefSeq" id="WP_165267096.1">
    <property type="nucleotide sequence ID" value="NZ_JAALLS010000006.1"/>
</dbReference>
<dbReference type="PANTHER" id="PTHR44591">
    <property type="entry name" value="STRESS RESPONSE REGULATOR PROTEIN 1"/>
    <property type="match status" value="1"/>
</dbReference>
<dbReference type="Gene3D" id="3.40.50.2300">
    <property type="match status" value="1"/>
</dbReference>